<dbReference type="EMBL" id="FPHQ01000237">
    <property type="protein sequence ID" value="SFV77865.1"/>
    <property type="molecule type" value="Genomic_DNA"/>
</dbReference>
<protein>
    <submittedName>
        <fullName evidence="1">Uncharacterized protein</fullName>
    </submittedName>
</protein>
<dbReference type="AlphaFoldDB" id="A0A1W1DB65"/>
<sequence>MDFTQSELDTIQKHVDDRWRDKDHGVHLADIEVDGKERAAAVWEHKHYTFIILKIGAFTYRNLFYFLRKDRFDTGVDEFNDLDECVDSLMKCQADFSLSKSTKNLKPKEDK</sequence>
<reference evidence="1" key="1">
    <citation type="submission" date="2016-10" db="EMBL/GenBank/DDBJ databases">
        <authorList>
            <person name="de Groot N.N."/>
        </authorList>
    </citation>
    <scope>NUCLEOTIDE SEQUENCE</scope>
</reference>
<evidence type="ECO:0000313" key="1">
    <source>
        <dbReference type="EMBL" id="SFV77865.1"/>
    </source>
</evidence>
<evidence type="ECO:0000313" key="2">
    <source>
        <dbReference type="EMBL" id="SFV79810.1"/>
    </source>
</evidence>
<name>A0A1W1DB65_9ZZZZ</name>
<dbReference type="EMBL" id="FPHT01000019">
    <property type="protein sequence ID" value="SFV79810.1"/>
    <property type="molecule type" value="Genomic_DNA"/>
</dbReference>
<gene>
    <name evidence="1" type="ORF">MNB_SUP05-10-835</name>
    <name evidence="2" type="ORF">MNB_SUP05-12-940</name>
</gene>
<accession>A0A1W1DB65</accession>
<proteinExistence type="predicted"/>
<organism evidence="1">
    <name type="scientific">hydrothermal vent metagenome</name>
    <dbReference type="NCBI Taxonomy" id="652676"/>
    <lineage>
        <taxon>unclassified sequences</taxon>
        <taxon>metagenomes</taxon>
        <taxon>ecological metagenomes</taxon>
    </lineage>
</organism>